<evidence type="ECO:0000313" key="18">
    <source>
        <dbReference type="EMBL" id="KDR93791.1"/>
    </source>
</evidence>
<dbReference type="SUPFAM" id="SSF47323">
    <property type="entry name" value="Anticodon-binding domain of a subclass of class I aminoacyl-tRNA synthetases"/>
    <property type="match status" value="1"/>
</dbReference>
<dbReference type="NCBIfam" id="TIGR00392">
    <property type="entry name" value="ileS"/>
    <property type="match status" value="1"/>
</dbReference>
<feature type="short sequence motif" description="'HIGH' region" evidence="15">
    <location>
        <begin position="48"/>
        <end position="58"/>
    </location>
</feature>
<dbReference type="Pfam" id="PF00133">
    <property type="entry name" value="tRNA-synt_1"/>
    <property type="match status" value="1"/>
</dbReference>
<dbReference type="GO" id="GO:0000049">
    <property type="term" value="F:tRNA binding"/>
    <property type="evidence" value="ECO:0007669"/>
    <property type="project" value="InterPro"/>
</dbReference>
<evidence type="ECO:0000256" key="7">
    <source>
        <dbReference type="ARBA" id="ARBA00022723"/>
    </source>
</evidence>
<dbReference type="SUPFAM" id="SSF52374">
    <property type="entry name" value="Nucleotidylyl transferase"/>
    <property type="match status" value="1"/>
</dbReference>
<keyword evidence="19" id="KW-1185">Reference proteome</keyword>
<evidence type="ECO:0000256" key="15">
    <source>
        <dbReference type="HAMAP-Rule" id="MF_02003"/>
    </source>
</evidence>
<keyword evidence="6 15" id="KW-0436">Ligase</keyword>
<comment type="subcellular location">
    <subcellularLocation>
        <location evidence="2 15">Cytoplasm</location>
    </subcellularLocation>
</comment>
<dbReference type="Gene3D" id="3.40.50.620">
    <property type="entry name" value="HUPs"/>
    <property type="match status" value="2"/>
</dbReference>
<evidence type="ECO:0000256" key="1">
    <source>
        <dbReference type="ARBA" id="ARBA00001947"/>
    </source>
</evidence>
<evidence type="ECO:0000256" key="2">
    <source>
        <dbReference type="ARBA" id="ARBA00004496"/>
    </source>
</evidence>
<evidence type="ECO:0000256" key="6">
    <source>
        <dbReference type="ARBA" id="ARBA00022598"/>
    </source>
</evidence>
<evidence type="ECO:0000256" key="13">
    <source>
        <dbReference type="ARBA" id="ARBA00025217"/>
    </source>
</evidence>
<protein>
    <recommendedName>
        <fullName evidence="15">Isoleucine--tRNA ligase</fullName>
        <ecNumber evidence="15">6.1.1.5</ecNumber>
    </recommendedName>
    <alternativeName>
        <fullName evidence="15">Isoleucyl-tRNA synthetase</fullName>
        <shortName evidence="15">IleRS</shortName>
    </alternativeName>
</protein>
<keyword evidence="8 15" id="KW-0547">Nucleotide-binding</keyword>
<dbReference type="PANTHER" id="PTHR42780">
    <property type="entry name" value="SOLEUCYL-TRNA SYNTHETASE"/>
    <property type="match status" value="1"/>
</dbReference>
<evidence type="ECO:0000256" key="5">
    <source>
        <dbReference type="ARBA" id="ARBA00022490"/>
    </source>
</evidence>
<dbReference type="PRINTS" id="PR00984">
    <property type="entry name" value="TRNASYNTHILE"/>
</dbReference>
<dbReference type="InterPro" id="IPR033709">
    <property type="entry name" value="Anticodon_Ile_ABEc"/>
</dbReference>
<keyword evidence="7 15" id="KW-0479">Metal-binding</keyword>
<feature type="short sequence motif" description="'KMSKS' region" evidence="15">
    <location>
        <begin position="589"/>
        <end position="593"/>
    </location>
</feature>
<dbReference type="GO" id="GO:0004822">
    <property type="term" value="F:isoleucine-tRNA ligase activity"/>
    <property type="evidence" value="ECO:0007669"/>
    <property type="project" value="UniProtKB-UniRule"/>
</dbReference>
<evidence type="ECO:0000256" key="14">
    <source>
        <dbReference type="ARBA" id="ARBA00048359"/>
    </source>
</evidence>
<sequence length="1032" mass="119286">MSKFESLCSHVNETEKKIRGFWDDVDILNESIKAREGKAPFVFYEGPPTANGNPGIHHVMARTLKDSVCRYKTMSGYQVKRKAGWDTHGLPVEIEVEKQLSLSSKQDIEEYGIEKFNEKCRESVFTYEKQWREMTERMAYLIDLDNPYITLDNNYIESVWHILDKFNKEGYIYEGHKILPYCSRCGTGLASHEVAQGYKEIKTDTVIVAFKRKDVDEYFLVWTTTPWTLPSNVALTVNPKETYLKVKAQGNVFYVVEALAGKVLGEDFEVIEKLKGKDLEYMEYEQLMPFIQPDKKAFFVTCADYVTVEDGTGIVHTAPAFGEDDYNLGRAYGLPVIQPVDETGKFVDTPWKGTFVMDADLDIIKWLKAEGKLFKKEKVAHNYPHCWRCSTPLLYYAKPSWYIEMTKLKDKLIENNNTVNWYPGYVGEKRFGNWLENLNDWALSRSRYWGTPLNIWRCECGELESIGSRAELADRAIEDIDDSIELHRPYVDDVHIKCGKCGGTMNRVPDVIDCWFDSGAMPYAQHHYPFENAENFDEELFPADFICEGIDQTRGWFYSLLAISTFMKGKAPYKNVLVNDLLLDKEGKKMSKSRGNTVNPFELFDEYGADALRWYLLYVSPAWSPTKFDIDGLKEVQSKFFGTIKNVYNFFTLYANTDGIDPREFFVEYSDRPEIDRWILSRFNSLKKAVEEEWDVFDLTKVVRKVQEFTNEDLSNWYIRRSRRRFWEPELTQDKKAVYNTTYEILTQLAQMIAPIAPFISEEIYKNLTGETSVHTSYYPRSNSELIFEKLEEKMDLVRNLVTLGRASRESVRIKVRQPIQKVIVDGKYEDTISDVVPLIKEELNVKQVVFEKNLGEFMNFSLKPNFKVVGSILGNKVKSFGKVLSELDASQAVPKLESGEKISVELEGEIFEFEKEHVMITISAKEGFNVIMENNLFVILDTVLSQELIDEGYAREFISKVQQMRKSNGYDMLDKIKVFFDGNEEISKAVAAHKDYIMSETLAESVEESKLEGMEVQNLNGHDTGIKLEKM</sequence>
<dbReference type="InterPro" id="IPR009008">
    <property type="entry name" value="Val/Leu/Ile-tRNA-synth_edit"/>
</dbReference>
<dbReference type="OrthoDB" id="9810365at2"/>
<organism evidence="18 19">
    <name type="scientific">Peptoclostridium litorale DSM 5388</name>
    <dbReference type="NCBI Taxonomy" id="1121324"/>
    <lineage>
        <taxon>Bacteria</taxon>
        <taxon>Bacillati</taxon>
        <taxon>Bacillota</taxon>
        <taxon>Clostridia</taxon>
        <taxon>Peptostreptococcales</taxon>
        <taxon>Peptoclostridiaceae</taxon>
        <taxon>Peptoclostridium</taxon>
    </lineage>
</organism>
<keyword evidence="11 15" id="KW-0648">Protein biosynthesis</keyword>
<reference evidence="18 19" key="1">
    <citation type="submission" date="2014-03" db="EMBL/GenBank/DDBJ databases">
        <title>Genome sequence of Clostridium litorale W6, DSM 5388.</title>
        <authorList>
            <person name="Poehlein A."/>
            <person name="Jagirdar A."/>
            <person name="Khonsari B."/>
            <person name="Chibani C.M."/>
            <person name="Gutierrez Gutierrez D.A."/>
            <person name="Davydova E."/>
            <person name="Alghaithi H.S."/>
            <person name="Nair K.P."/>
            <person name="Dhamotharan K."/>
            <person name="Chandran L."/>
            <person name="G W."/>
            <person name="Daniel R."/>
        </authorList>
    </citation>
    <scope>NUCLEOTIDE SEQUENCE [LARGE SCALE GENOMIC DNA]</scope>
    <source>
        <strain evidence="18 19">W6</strain>
    </source>
</reference>
<feature type="domain" description="Aminoacyl-tRNA synthetase class Ia" evidence="16">
    <location>
        <begin position="20"/>
        <end position="621"/>
    </location>
</feature>
<dbReference type="Proteomes" id="UP000027946">
    <property type="component" value="Unassembled WGS sequence"/>
</dbReference>
<comment type="domain">
    <text evidence="15">IleRS has two distinct active sites: one for aminoacylation and one for editing. The misactivated valine is translocated from the active site to the editing site, which sterically excludes the correctly activated isoleucine. The single editing site contains two valyl binding pockets, one specific for each substrate (Val-AMP or Val-tRNA(Ile)).</text>
</comment>
<dbReference type="GO" id="GO:0002161">
    <property type="term" value="F:aminoacyl-tRNA deacylase activity"/>
    <property type="evidence" value="ECO:0007669"/>
    <property type="project" value="InterPro"/>
</dbReference>
<dbReference type="GO" id="GO:0008270">
    <property type="term" value="F:zinc ion binding"/>
    <property type="evidence" value="ECO:0007669"/>
    <property type="project" value="UniProtKB-UniRule"/>
</dbReference>
<accession>A0A069R9S6</accession>
<evidence type="ECO:0000256" key="3">
    <source>
        <dbReference type="ARBA" id="ARBA00007078"/>
    </source>
</evidence>
<evidence type="ECO:0000259" key="17">
    <source>
        <dbReference type="Pfam" id="PF08264"/>
    </source>
</evidence>
<proteinExistence type="inferred from homology"/>
<dbReference type="PANTHER" id="PTHR42780:SF1">
    <property type="entry name" value="ISOLEUCINE--TRNA LIGASE, CYTOPLASMIC"/>
    <property type="match status" value="1"/>
</dbReference>
<dbReference type="InterPro" id="IPR009080">
    <property type="entry name" value="tRNAsynth_Ia_anticodon-bd"/>
</dbReference>
<evidence type="ECO:0000256" key="12">
    <source>
        <dbReference type="ARBA" id="ARBA00023146"/>
    </source>
</evidence>
<dbReference type="InterPro" id="IPR014729">
    <property type="entry name" value="Rossmann-like_a/b/a_fold"/>
</dbReference>
<keyword evidence="5 15" id="KW-0963">Cytoplasm</keyword>
<dbReference type="Pfam" id="PF19302">
    <property type="entry name" value="DUF5915"/>
    <property type="match status" value="1"/>
</dbReference>
<dbReference type="STRING" id="1121324.CLIT_23c00630"/>
<dbReference type="HAMAP" id="MF_02003">
    <property type="entry name" value="Ile_tRNA_synth_type2"/>
    <property type="match status" value="1"/>
</dbReference>
<comment type="catalytic activity">
    <reaction evidence="14 15">
        <text>tRNA(Ile) + L-isoleucine + ATP = L-isoleucyl-tRNA(Ile) + AMP + diphosphate</text>
        <dbReference type="Rhea" id="RHEA:11060"/>
        <dbReference type="Rhea" id="RHEA-COMP:9666"/>
        <dbReference type="Rhea" id="RHEA-COMP:9695"/>
        <dbReference type="ChEBI" id="CHEBI:30616"/>
        <dbReference type="ChEBI" id="CHEBI:33019"/>
        <dbReference type="ChEBI" id="CHEBI:58045"/>
        <dbReference type="ChEBI" id="CHEBI:78442"/>
        <dbReference type="ChEBI" id="CHEBI:78528"/>
        <dbReference type="ChEBI" id="CHEBI:456215"/>
        <dbReference type="EC" id="6.1.1.5"/>
    </reaction>
</comment>
<evidence type="ECO:0000256" key="9">
    <source>
        <dbReference type="ARBA" id="ARBA00022833"/>
    </source>
</evidence>
<evidence type="ECO:0000256" key="10">
    <source>
        <dbReference type="ARBA" id="ARBA00022840"/>
    </source>
</evidence>
<dbReference type="Pfam" id="PF08264">
    <property type="entry name" value="Anticodon_1"/>
    <property type="match status" value="1"/>
</dbReference>
<dbReference type="AlphaFoldDB" id="A0A069R9S6"/>
<feature type="domain" description="Methionyl/Valyl/Leucyl/Isoleucyl-tRNA synthetase anticodon-binding" evidence="17">
    <location>
        <begin position="676"/>
        <end position="823"/>
    </location>
</feature>
<comment type="cofactor">
    <cofactor evidence="1 15">
        <name>Zn(2+)</name>
        <dbReference type="ChEBI" id="CHEBI:29105"/>
    </cofactor>
</comment>
<comment type="caution">
    <text evidence="18">The sequence shown here is derived from an EMBL/GenBank/DDBJ whole genome shotgun (WGS) entry which is preliminary data.</text>
</comment>
<keyword evidence="9 15" id="KW-0862">Zinc</keyword>
<dbReference type="InterPro" id="IPR013155">
    <property type="entry name" value="M/V/L/I-tRNA-synth_anticd-bd"/>
</dbReference>
<keyword evidence="12 15" id="KW-0030">Aminoacyl-tRNA synthetase</keyword>
<dbReference type="GO" id="GO:0005524">
    <property type="term" value="F:ATP binding"/>
    <property type="evidence" value="ECO:0007669"/>
    <property type="project" value="UniProtKB-UniRule"/>
</dbReference>
<evidence type="ECO:0000256" key="8">
    <source>
        <dbReference type="ARBA" id="ARBA00022741"/>
    </source>
</evidence>
<dbReference type="SUPFAM" id="SSF50677">
    <property type="entry name" value="ValRS/IleRS/LeuRS editing domain"/>
    <property type="match status" value="1"/>
</dbReference>
<dbReference type="CDD" id="cd00818">
    <property type="entry name" value="IleRS_core"/>
    <property type="match status" value="1"/>
</dbReference>
<name>A0A069R9S6_PEPLI</name>
<dbReference type="FunFam" id="3.40.50.620:FF:000063">
    <property type="entry name" value="Isoleucine--tRNA ligase"/>
    <property type="match status" value="1"/>
</dbReference>
<dbReference type="GO" id="GO:0006428">
    <property type="term" value="P:isoleucyl-tRNA aminoacylation"/>
    <property type="evidence" value="ECO:0007669"/>
    <property type="project" value="UniProtKB-UniRule"/>
</dbReference>
<feature type="binding site" evidence="15">
    <location>
        <position position="592"/>
    </location>
    <ligand>
        <name>ATP</name>
        <dbReference type="ChEBI" id="CHEBI:30616"/>
    </ligand>
</feature>
<dbReference type="EMBL" id="JJMM01000026">
    <property type="protein sequence ID" value="KDR93791.1"/>
    <property type="molecule type" value="Genomic_DNA"/>
</dbReference>
<dbReference type="GO" id="GO:0005737">
    <property type="term" value="C:cytoplasm"/>
    <property type="evidence" value="ECO:0007669"/>
    <property type="project" value="UniProtKB-SubCell"/>
</dbReference>
<dbReference type="CDD" id="cd07961">
    <property type="entry name" value="Anticodon_Ia_Ile_ABEc"/>
    <property type="match status" value="1"/>
</dbReference>
<dbReference type="FunFam" id="3.40.50.620:FF:000075">
    <property type="entry name" value="Isoleucine--tRNA ligase"/>
    <property type="match status" value="1"/>
</dbReference>
<comment type="function">
    <text evidence="13 15">Catalyzes the attachment of isoleucine to tRNA(Ile). As IleRS can inadvertently accommodate and process structurally similar amino acids such as valine, to avoid such errors it has two additional distinct tRNA(Ile)-dependent editing activities. One activity is designated as 'pretransfer' editing and involves the hydrolysis of activated Val-AMP. The other activity is designated 'posttransfer' editing and involves deacylation of mischarged Val-tRNA(Ile).</text>
</comment>
<dbReference type="InterPro" id="IPR002300">
    <property type="entry name" value="aa-tRNA-synth_Ia"/>
</dbReference>
<dbReference type="Gene3D" id="1.10.730.10">
    <property type="entry name" value="Isoleucyl-tRNA Synthetase, Domain 1"/>
    <property type="match status" value="1"/>
</dbReference>
<comment type="similarity">
    <text evidence="3 15">Belongs to the class-I aminoacyl-tRNA synthetase family. IleS type 2 subfamily.</text>
</comment>
<comment type="subunit">
    <text evidence="4 15">Monomer.</text>
</comment>
<dbReference type="InterPro" id="IPR002301">
    <property type="entry name" value="Ile-tRNA-ligase"/>
</dbReference>
<evidence type="ECO:0000256" key="11">
    <source>
        <dbReference type="ARBA" id="ARBA00022917"/>
    </source>
</evidence>
<gene>
    <name evidence="15 18" type="primary">ileS</name>
    <name evidence="18" type="ORF">CLIT_23c00630</name>
</gene>
<evidence type="ECO:0000259" key="16">
    <source>
        <dbReference type="Pfam" id="PF00133"/>
    </source>
</evidence>
<dbReference type="RefSeq" id="WP_038267595.1">
    <property type="nucleotide sequence ID" value="NZ_FSRH01000004.1"/>
</dbReference>
<dbReference type="eggNOG" id="COG0060">
    <property type="taxonomic scope" value="Bacteria"/>
</dbReference>
<dbReference type="EC" id="6.1.1.5" evidence="15"/>
<evidence type="ECO:0000256" key="4">
    <source>
        <dbReference type="ARBA" id="ARBA00011245"/>
    </source>
</evidence>
<keyword evidence="10 15" id="KW-0067">ATP-binding</keyword>
<evidence type="ECO:0000313" key="19">
    <source>
        <dbReference type="Proteomes" id="UP000027946"/>
    </source>
</evidence>
<dbReference type="InterPro" id="IPR023586">
    <property type="entry name" value="Ile-tRNA-ligase_type2"/>
</dbReference>